<dbReference type="GO" id="GO:0003723">
    <property type="term" value="F:RNA binding"/>
    <property type="evidence" value="ECO:0007669"/>
    <property type="project" value="InterPro"/>
</dbReference>
<gene>
    <name evidence="1 3 4" type="ORF">SRAE_X000158200</name>
</gene>
<dbReference type="AlphaFoldDB" id="A0A090KQM7"/>
<reference evidence="2" key="2">
    <citation type="submission" date="2014-09" db="EMBL/GenBank/DDBJ databases">
        <authorList>
            <person name="Martin A.A."/>
        </authorList>
    </citation>
    <scope>NUCLEOTIDE SEQUENCE</scope>
    <source>
        <strain evidence="2">ED321</strain>
    </source>
</reference>
<accession>A0A090KQM7</accession>
<name>A0A090KQM7_STRRB</name>
<dbReference type="InterPro" id="IPR036612">
    <property type="entry name" value="KH_dom_type_1_sf"/>
</dbReference>
<evidence type="ECO:0000313" key="2">
    <source>
        <dbReference type="Proteomes" id="UP000035682"/>
    </source>
</evidence>
<evidence type="ECO:0000313" key="3">
    <source>
        <dbReference type="WBParaSite" id="SRAE_X000158200.1"/>
    </source>
</evidence>
<evidence type="ECO:0000313" key="1">
    <source>
        <dbReference type="EMBL" id="CEF59838.1"/>
    </source>
</evidence>
<organism evidence="1">
    <name type="scientific">Strongyloides ratti</name>
    <name type="common">Parasitic roundworm</name>
    <dbReference type="NCBI Taxonomy" id="34506"/>
    <lineage>
        <taxon>Eukaryota</taxon>
        <taxon>Metazoa</taxon>
        <taxon>Ecdysozoa</taxon>
        <taxon>Nematoda</taxon>
        <taxon>Chromadorea</taxon>
        <taxon>Rhabditida</taxon>
        <taxon>Tylenchina</taxon>
        <taxon>Panagrolaimomorpha</taxon>
        <taxon>Strongyloidoidea</taxon>
        <taxon>Strongyloididae</taxon>
        <taxon>Strongyloides</taxon>
    </lineage>
</organism>
<dbReference type="Gene3D" id="3.30.1370.10">
    <property type="entry name" value="K Homology domain, type 1"/>
    <property type="match status" value="1"/>
</dbReference>
<evidence type="ECO:0000313" key="4">
    <source>
        <dbReference type="WormBase" id="SRAE_X000158200"/>
    </source>
</evidence>
<dbReference type="GeneID" id="36384649"/>
<dbReference type="RefSeq" id="XP_024499049.1">
    <property type="nucleotide sequence ID" value="XM_024650596.1"/>
</dbReference>
<dbReference type="CTD" id="36384649"/>
<protein>
    <submittedName>
        <fullName evidence="3">K Homology domain-containing protein</fullName>
    </submittedName>
</protein>
<keyword evidence="2" id="KW-1185">Reference proteome</keyword>
<dbReference type="WormBase" id="SRAE_X000158200">
    <property type="protein sequence ID" value="SRP02768"/>
    <property type="gene ID" value="WBGene00267155"/>
</dbReference>
<proteinExistence type="predicted"/>
<dbReference type="Proteomes" id="UP000035682">
    <property type="component" value="Unplaced"/>
</dbReference>
<sequence length="322" mass="37385">MVANISSIINNSNSESTFGINEDELSVRTGYWIGYENYNCVENNIYVDEEHLEHDPSLTTFYNDFMKMSIIKAYGLPILHQRPLERFHKIVSAMILLEKKPINYLTKLTGGVLIIKAYEIIKKIWDVESCDEISIKKFDIQIKEIEVIFDKMAYNAGFKKFVETSTKILCSPQRTIVNMVRYQDLCPIFYTDPVVVYDGENISIKKTYNCLKRGGFQFKMTKKIYFDNVSNVNIFGRILGPSGSTLRTIEKLTKSRMHLNGSKRANYVNKCFIYPYLTKENAENYVREPLHLLIEVYGNSEVSCYRNLETIKKSFLYALSLK</sequence>
<dbReference type="WBParaSite" id="SRAE_X000158200.1">
    <property type="protein sequence ID" value="SRAE_X000158200.1"/>
    <property type="gene ID" value="WBGene00267155"/>
</dbReference>
<dbReference type="SUPFAM" id="SSF54791">
    <property type="entry name" value="Eukaryotic type KH-domain (KH-domain type I)"/>
    <property type="match status" value="1"/>
</dbReference>
<reference evidence="3" key="3">
    <citation type="submission" date="2020-12" db="UniProtKB">
        <authorList>
            <consortium name="WormBaseParasite"/>
        </authorList>
    </citation>
    <scope>IDENTIFICATION</scope>
</reference>
<dbReference type="EMBL" id="LN609396">
    <property type="protein sequence ID" value="CEF59838.1"/>
    <property type="molecule type" value="Genomic_DNA"/>
</dbReference>
<reference evidence="1" key="1">
    <citation type="submission" date="2014-09" db="EMBL/GenBank/DDBJ databases">
        <authorList>
            <person name="Aslett A.Martin."/>
        </authorList>
    </citation>
    <scope>NUCLEOTIDE SEQUENCE</scope>
    <source>
        <strain evidence="1">ED321 Heterogonic</strain>
    </source>
</reference>